<feature type="compositionally biased region" description="Basic and acidic residues" evidence="7">
    <location>
        <begin position="137"/>
        <end position="149"/>
    </location>
</feature>
<comment type="subcellular location">
    <subcellularLocation>
        <location evidence="1">Nucleus</location>
    </subcellularLocation>
</comment>
<dbReference type="GO" id="GO:0042795">
    <property type="term" value="P:snRNA transcription by RNA polymerase II"/>
    <property type="evidence" value="ECO:0007669"/>
    <property type="project" value="TreeGrafter"/>
</dbReference>
<comment type="caution">
    <text evidence="8">The sequence shown here is derived from an EMBL/GenBank/DDBJ whole genome shotgun (WGS) entry which is preliminary data.</text>
</comment>
<dbReference type="GO" id="GO:0000978">
    <property type="term" value="F:RNA polymerase II cis-regulatory region sequence-specific DNA binding"/>
    <property type="evidence" value="ECO:0007669"/>
    <property type="project" value="TreeGrafter"/>
</dbReference>
<dbReference type="Pfam" id="PF12251">
    <property type="entry name" value="SNAPC3"/>
    <property type="match status" value="1"/>
</dbReference>
<dbReference type="EMBL" id="JARYMX010000002">
    <property type="protein sequence ID" value="KAJ9562081.1"/>
    <property type="molecule type" value="Genomic_DNA"/>
</dbReference>
<evidence type="ECO:0008006" key="10">
    <source>
        <dbReference type="Google" id="ProtNLM"/>
    </source>
</evidence>
<evidence type="ECO:0000256" key="7">
    <source>
        <dbReference type="SAM" id="MobiDB-lite"/>
    </source>
</evidence>
<dbReference type="GO" id="GO:0003681">
    <property type="term" value="F:bent DNA binding"/>
    <property type="evidence" value="ECO:0007669"/>
    <property type="project" value="TreeGrafter"/>
</dbReference>
<evidence type="ECO:0000256" key="6">
    <source>
        <dbReference type="ARBA" id="ARBA00023242"/>
    </source>
</evidence>
<organism evidence="8 9">
    <name type="scientific">Centaurea solstitialis</name>
    <name type="common">yellow star-thistle</name>
    <dbReference type="NCBI Taxonomy" id="347529"/>
    <lineage>
        <taxon>Eukaryota</taxon>
        <taxon>Viridiplantae</taxon>
        <taxon>Streptophyta</taxon>
        <taxon>Embryophyta</taxon>
        <taxon>Tracheophyta</taxon>
        <taxon>Spermatophyta</taxon>
        <taxon>Magnoliopsida</taxon>
        <taxon>eudicotyledons</taxon>
        <taxon>Gunneridae</taxon>
        <taxon>Pentapetalae</taxon>
        <taxon>asterids</taxon>
        <taxon>campanulids</taxon>
        <taxon>Asterales</taxon>
        <taxon>Asteraceae</taxon>
        <taxon>Carduoideae</taxon>
        <taxon>Cardueae</taxon>
        <taxon>Centaureinae</taxon>
        <taxon>Centaurea</taxon>
    </lineage>
</organism>
<feature type="compositionally biased region" description="Polar residues" evidence="7">
    <location>
        <begin position="219"/>
        <end position="235"/>
    </location>
</feature>
<reference evidence="8" key="1">
    <citation type="submission" date="2023-03" db="EMBL/GenBank/DDBJ databases">
        <title>Chromosome-scale reference genome and RAD-based genetic map of yellow starthistle (Centaurea solstitialis) reveal putative structural variation and QTLs associated with invader traits.</title>
        <authorList>
            <person name="Reatini B."/>
            <person name="Cang F.A."/>
            <person name="Jiang Q."/>
            <person name="Mckibben M.T.W."/>
            <person name="Barker M.S."/>
            <person name="Rieseberg L.H."/>
            <person name="Dlugosch K.M."/>
        </authorList>
    </citation>
    <scope>NUCLEOTIDE SEQUENCE</scope>
    <source>
        <strain evidence="8">CAN-66</strain>
        <tissue evidence="8">Leaf</tissue>
    </source>
</reference>
<keyword evidence="3" id="KW-0805">Transcription regulation</keyword>
<dbReference type="GO" id="GO:0001046">
    <property type="term" value="F:core promoter sequence-specific DNA binding"/>
    <property type="evidence" value="ECO:0007669"/>
    <property type="project" value="TreeGrafter"/>
</dbReference>
<dbReference type="GO" id="GO:0005634">
    <property type="term" value="C:nucleus"/>
    <property type="evidence" value="ECO:0007669"/>
    <property type="project" value="UniProtKB-SubCell"/>
</dbReference>
<feature type="region of interest" description="Disordered" evidence="7">
    <location>
        <begin position="185"/>
        <end position="235"/>
    </location>
</feature>
<dbReference type="PANTHER" id="PTHR13421:SF16">
    <property type="entry name" value="SNRNA-ACTIVATING PROTEIN COMPLEX SUBUNIT 3"/>
    <property type="match status" value="1"/>
</dbReference>
<dbReference type="AlphaFoldDB" id="A0AA38TXB3"/>
<dbReference type="InterPro" id="IPR022042">
    <property type="entry name" value="snRNA-activating_su3"/>
</dbReference>
<protein>
    <recommendedName>
        <fullName evidence="10">snRNA-activating protein complex subunit</fullName>
    </recommendedName>
</protein>
<evidence type="ECO:0000256" key="1">
    <source>
        <dbReference type="ARBA" id="ARBA00004123"/>
    </source>
</evidence>
<keyword evidence="9" id="KW-1185">Reference proteome</keyword>
<name>A0AA38TXB3_9ASTR</name>
<evidence type="ECO:0000256" key="2">
    <source>
        <dbReference type="ARBA" id="ARBA00010410"/>
    </source>
</evidence>
<dbReference type="GO" id="GO:0042796">
    <property type="term" value="P:snRNA transcription by RNA polymerase III"/>
    <property type="evidence" value="ECO:0007669"/>
    <property type="project" value="TreeGrafter"/>
</dbReference>
<dbReference type="GO" id="GO:0001006">
    <property type="term" value="F:RNA polymerase III type 3 promoter sequence-specific DNA binding"/>
    <property type="evidence" value="ECO:0007669"/>
    <property type="project" value="TreeGrafter"/>
</dbReference>
<feature type="region of interest" description="Disordered" evidence="7">
    <location>
        <begin position="97"/>
        <end position="170"/>
    </location>
</feature>
<proteinExistence type="inferred from homology"/>
<evidence type="ECO:0000256" key="3">
    <source>
        <dbReference type="ARBA" id="ARBA00023015"/>
    </source>
</evidence>
<accession>A0AA38TXB3</accession>
<feature type="compositionally biased region" description="Polar residues" evidence="7">
    <location>
        <begin position="101"/>
        <end position="115"/>
    </location>
</feature>
<dbReference type="Proteomes" id="UP001172457">
    <property type="component" value="Chromosome 2"/>
</dbReference>
<keyword evidence="4" id="KW-0238">DNA-binding</keyword>
<comment type="similarity">
    <text evidence="2">Belongs to the SNAPC3/SRD2 family.</text>
</comment>
<evidence type="ECO:0000313" key="8">
    <source>
        <dbReference type="EMBL" id="KAJ9562081.1"/>
    </source>
</evidence>
<gene>
    <name evidence="8" type="ORF">OSB04_007241</name>
</gene>
<evidence type="ECO:0000256" key="5">
    <source>
        <dbReference type="ARBA" id="ARBA00023163"/>
    </source>
</evidence>
<dbReference type="GO" id="GO:0019185">
    <property type="term" value="C:snRNA-activating protein complex"/>
    <property type="evidence" value="ECO:0007669"/>
    <property type="project" value="TreeGrafter"/>
</dbReference>
<sequence>MEVSAACEDALVSIPHGGPIYISDMVGPLTSVSRFQSCVEEELTDLRNELCLDFTEEHHHEIVYVALHLLAIRVDELKILSEEELVDIAFQASLKGGNLTRDPSPSLEDSSNGTRNDVDVSCSVRSRDEDYEPSNDIPKRSKTTSEDGKTNSGISKRRKRATQNDTTHEEIYMAEVEKLARIKEKQEEDKSAARLHSFSGASGPVACATTSSEKKERMSSFNSTSYSTKVKPSSNRENIPLHSGEILLCIEVYHSRKAWVKTQEILVLGQQLLTELRDKIYCLTDEIMKLSNKNDPSGYFLIEDIFFNDLRAAGATDYSKPILDWLRGSEKTALEKWECIISGELQQKQKEFLGSGNGPKLPRLKGHPMQAARFCDLNFRLGAGYLYCHQGDCKHVMVIRDMRLIHPQDVQNRAAYPLIMFQSKVRFQKCSSCKIYKAIKVTVDDKWAPENPCYFCGICYYMLHYSNNELIYNDFKVFDYIHD</sequence>
<evidence type="ECO:0000256" key="4">
    <source>
        <dbReference type="ARBA" id="ARBA00023125"/>
    </source>
</evidence>
<keyword evidence="6" id="KW-0539">Nucleus</keyword>
<evidence type="ECO:0000313" key="9">
    <source>
        <dbReference type="Proteomes" id="UP001172457"/>
    </source>
</evidence>
<dbReference type="PANTHER" id="PTHR13421">
    <property type="entry name" value="SNRNA-ACTIVATING PROTEIN COMPLEX SUBUNIT 3"/>
    <property type="match status" value="1"/>
</dbReference>
<keyword evidence="5" id="KW-0804">Transcription</keyword>